<gene>
    <name evidence="1" type="ORF">GIV46_13105</name>
</gene>
<comment type="caution">
    <text evidence="1">The sequence shown here is derived from an EMBL/GenBank/DDBJ whole genome shotgun (WGS) entry which is preliminary data.</text>
</comment>
<evidence type="ECO:0000313" key="2">
    <source>
        <dbReference type="Proteomes" id="UP000814126"/>
    </source>
</evidence>
<dbReference type="AlphaFoldDB" id="A0AAP2WHY2"/>
<reference evidence="1" key="1">
    <citation type="submission" date="2019-11" db="EMBL/GenBank/DDBJ databases">
        <title>Epiphytic Pseudomonas syringae from cherry orchards.</title>
        <authorList>
            <person name="Hulin M.T."/>
        </authorList>
    </citation>
    <scope>NUCLEOTIDE SEQUENCE</scope>
    <source>
        <strain evidence="1">PA-2-1F</strain>
    </source>
</reference>
<dbReference type="EMBL" id="WJZX01000043">
    <property type="protein sequence ID" value="MCF5655953.1"/>
    <property type="molecule type" value="Genomic_DNA"/>
</dbReference>
<protein>
    <submittedName>
        <fullName evidence="1">Uncharacterized protein</fullName>
    </submittedName>
</protein>
<dbReference type="Proteomes" id="UP000814126">
    <property type="component" value="Unassembled WGS sequence"/>
</dbReference>
<evidence type="ECO:0000313" key="1">
    <source>
        <dbReference type="EMBL" id="MCF5655953.1"/>
    </source>
</evidence>
<proteinExistence type="predicted"/>
<name>A0AAP2WHY2_9PSED</name>
<dbReference type="RefSeq" id="WP_169894542.1">
    <property type="nucleotide sequence ID" value="NZ_CP142150.1"/>
</dbReference>
<organism evidence="1 2">
    <name type="scientific">Pseudomonas poae</name>
    <dbReference type="NCBI Taxonomy" id="200451"/>
    <lineage>
        <taxon>Bacteria</taxon>
        <taxon>Pseudomonadati</taxon>
        <taxon>Pseudomonadota</taxon>
        <taxon>Gammaproteobacteria</taxon>
        <taxon>Pseudomonadales</taxon>
        <taxon>Pseudomonadaceae</taxon>
        <taxon>Pseudomonas</taxon>
    </lineage>
</organism>
<sequence length="48" mass="5343">MSDTKVDIIVTFLAINSISPTHQGERATAETEAAMYERRAAQRFSTQV</sequence>
<accession>A0AAP2WHY2</accession>